<evidence type="ECO:0000313" key="3">
    <source>
        <dbReference type="Proteomes" id="UP000292686"/>
    </source>
</evidence>
<reference evidence="2 3" key="1">
    <citation type="submission" date="2019-01" db="EMBL/GenBank/DDBJ databases">
        <title>Agromyces.</title>
        <authorList>
            <person name="Li J."/>
        </authorList>
    </citation>
    <scope>NUCLEOTIDE SEQUENCE [LARGE SCALE GENOMIC DNA]</scope>
    <source>
        <strain evidence="2 3">DSM 23870</strain>
    </source>
</reference>
<name>A0A4Q2MB58_9MICO</name>
<evidence type="ECO:0000313" key="2">
    <source>
        <dbReference type="EMBL" id="RXZ87331.1"/>
    </source>
</evidence>
<dbReference type="EMBL" id="JACCBI010000001">
    <property type="protein sequence ID" value="NYD66666.1"/>
    <property type="molecule type" value="Genomic_DNA"/>
</dbReference>
<protein>
    <recommendedName>
        <fullName evidence="5">Glycosyltransferase family 1 protein</fullName>
    </recommendedName>
</protein>
<reference evidence="1 4" key="2">
    <citation type="submission" date="2020-07" db="EMBL/GenBank/DDBJ databases">
        <title>Sequencing the genomes of 1000 actinobacteria strains.</title>
        <authorList>
            <person name="Klenk H.-P."/>
        </authorList>
    </citation>
    <scope>NUCLEOTIDE SEQUENCE [LARGE SCALE GENOMIC DNA]</scope>
    <source>
        <strain evidence="1 4">DSM 23870</strain>
    </source>
</reference>
<organism evidence="2 3">
    <name type="scientific">Agromyces atrinae</name>
    <dbReference type="NCBI Taxonomy" id="592376"/>
    <lineage>
        <taxon>Bacteria</taxon>
        <taxon>Bacillati</taxon>
        <taxon>Actinomycetota</taxon>
        <taxon>Actinomycetes</taxon>
        <taxon>Micrococcales</taxon>
        <taxon>Microbacteriaceae</taxon>
        <taxon>Agromyces</taxon>
    </lineage>
</organism>
<dbReference type="RefSeq" id="WP_129172905.1">
    <property type="nucleotide sequence ID" value="NZ_JACCBI010000001.1"/>
</dbReference>
<dbReference type="AlphaFoldDB" id="A0A4Q2MB58"/>
<gene>
    <name evidence="1" type="ORF">BJ972_001185</name>
    <name evidence="2" type="ORF">ESP50_05265</name>
</gene>
<evidence type="ECO:0008006" key="5">
    <source>
        <dbReference type="Google" id="ProtNLM"/>
    </source>
</evidence>
<evidence type="ECO:0000313" key="4">
    <source>
        <dbReference type="Proteomes" id="UP000581087"/>
    </source>
</evidence>
<dbReference type="Proteomes" id="UP000292686">
    <property type="component" value="Unassembled WGS sequence"/>
</dbReference>
<dbReference type="EMBL" id="SDPM01000002">
    <property type="protein sequence ID" value="RXZ87331.1"/>
    <property type="molecule type" value="Genomic_DNA"/>
</dbReference>
<dbReference type="Gene3D" id="3.40.50.2000">
    <property type="entry name" value="Glycogen Phosphorylase B"/>
    <property type="match status" value="1"/>
</dbReference>
<dbReference type="OrthoDB" id="647453at2"/>
<accession>A0A4Q2MB58</accession>
<keyword evidence="3" id="KW-1185">Reference proteome</keyword>
<dbReference type="Proteomes" id="UP000581087">
    <property type="component" value="Unassembled WGS sequence"/>
</dbReference>
<evidence type="ECO:0000313" key="1">
    <source>
        <dbReference type="EMBL" id="NYD66666.1"/>
    </source>
</evidence>
<proteinExistence type="predicted"/>
<comment type="caution">
    <text evidence="2">The sequence shown here is derived from an EMBL/GenBank/DDBJ whole genome shotgun (WGS) entry which is preliminary data.</text>
</comment>
<dbReference type="SUPFAM" id="SSF53756">
    <property type="entry name" value="UDP-Glycosyltransferase/glycogen phosphorylase"/>
    <property type="match status" value="1"/>
</dbReference>
<sequence>MSTEPLAASVRTFNRSVVLVPNVVDPELWTRPRPAAEVAPRGREIRAVYMGSWTHGGDLDLLRPVFESLVDHEAPVALETIGVAERNARWFERLDIPAGRGNYPEFVPWLLDNRHRWDVAVAPLESTEFNAQKSDLKFLEYTMLGLPTIASAFGPYAPHASNGITLAASTDEWKSALWDVARNRDAVDSARAVATRYVESERLLSDSRSWIRAIVGRER</sequence>